<dbReference type="PANTHER" id="PTHR22696:SF1">
    <property type="entry name" value="E3 UBIQUITIN-PROTEIN LIGASE RNF26"/>
    <property type="match status" value="1"/>
</dbReference>
<dbReference type="GO" id="GO:0006511">
    <property type="term" value="P:ubiquitin-dependent protein catabolic process"/>
    <property type="evidence" value="ECO:0007669"/>
    <property type="project" value="TreeGrafter"/>
</dbReference>
<feature type="transmembrane region" description="Helical" evidence="2">
    <location>
        <begin position="383"/>
        <end position="403"/>
    </location>
</feature>
<dbReference type="AlphaFoldDB" id="A0AAV5R2G5"/>
<feature type="transmembrane region" description="Helical" evidence="2">
    <location>
        <begin position="52"/>
        <end position="75"/>
    </location>
</feature>
<dbReference type="Pfam" id="PF13920">
    <property type="entry name" value="zf-C3HC4_3"/>
    <property type="match status" value="1"/>
</dbReference>
<evidence type="ECO:0000256" key="2">
    <source>
        <dbReference type="SAM" id="Phobius"/>
    </source>
</evidence>
<evidence type="ECO:0000313" key="3">
    <source>
        <dbReference type="EMBL" id="GMM44854.1"/>
    </source>
</evidence>
<keyword evidence="4" id="KW-1185">Reference proteome</keyword>
<proteinExistence type="predicted"/>
<evidence type="ECO:0000313" key="4">
    <source>
        <dbReference type="Proteomes" id="UP001378960"/>
    </source>
</evidence>
<gene>
    <name evidence="3" type="ORF">DAPK24_014290</name>
</gene>
<dbReference type="InterPro" id="IPR013083">
    <property type="entry name" value="Znf_RING/FYVE/PHD"/>
</dbReference>
<feature type="transmembrane region" description="Helical" evidence="2">
    <location>
        <begin position="87"/>
        <end position="109"/>
    </location>
</feature>
<keyword evidence="2" id="KW-1133">Transmembrane helix</keyword>
<sequence length="660" mass="76645">MSGNDTVSDIESNWVIVRLLDSFSNAIYQQSKEDNTININNNINNEGASAFISYWMSPFSMMCMITAVIMNRIVIFASSRRNNRLPLISNIILRIFAIYLLLIGSYEIFLKLWNYNTTSTTDNILKSLHLSLCISQIFDTFISVASGLKPSMETGITLFEYSLAFQEIEKSTDNDNSISIEILIIAIISILNQLNIHLLGLFNLLNYKLITSTIIGLFTLGFYSYNLINGSISNLPVIIIIGYLPHFCILNLIILSLLIYLTTGLVKFSFNDLLINNLLINWNSINISLSDDFYTALIKFGEFILNLSINQCYIRETSNIYLPIDNFIQMEINNMKNKNKNKNMNGYNNEIINNPELMNIEKQNDEIKKISVFKWVIFRRLKMFNNVVMKFIKLIVLKIISIFRKRNNNRINDNDDNNKVVKYRIIEDDNGVKCIYLDNDNDNNDNDNNDNDNNDNDKLNINEINDEDLNKMYSQLLLNTELPDNDESNDYQESDDNEDENDEDIPTDNESIVSDEEIQELFTNNDINHILTDMREQHIMTYHMSHEKEFVPISQLTRSNFSKYYTDDMKLLDYLIERRLKMVNNNNNKETFNDDKCKEINDDQLGICVVCHENSRQIVLWPCRCLAICESCRVSLFIREFATCVCCRGEVEGFSRIYVP</sequence>
<keyword evidence="3" id="KW-0436">Ligase</keyword>
<evidence type="ECO:0000256" key="1">
    <source>
        <dbReference type="SAM" id="MobiDB-lite"/>
    </source>
</evidence>
<feature type="region of interest" description="Disordered" evidence="1">
    <location>
        <begin position="481"/>
        <end position="511"/>
    </location>
</feature>
<dbReference type="EMBL" id="BTGB01000001">
    <property type="protein sequence ID" value="GMM44854.1"/>
    <property type="molecule type" value="Genomic_DNA"/>
</dbReference>
<dbReference type="Gene3D" id="3.30.40.10">
    <property type="entry name" value="Zinc/RING finger domain, C3HC4 (zinc finger)"/>
    <property type="match status" value="1"/>
</dbReference>
<feature type="compositionally biased region" description="Acidic residues" evidence="1">
    <location>
        <begin position="483"/>
        <end position="511"/>
    </location>
</feature>
<dbReference type="GO" id="GO:0016567">
    <property type="term" value="P:protein ubiquitination"/>
    <property type="evidence" value="ECO:0007669"/>
    <property type="project" value="TreeGrafter"/>
</dbReference>
<accession>A0AAV5R2G5</accession>
<keyword evidence="2" id="KW-0472">Membrane</keyword>
<organism evidence="3 4">
    <name type="scientific">Pichia kluyveri</name>
    <name type="common">Yeast</name>
    <dbReference type="NCBI Taxonomy" id="36015"/>
    <lineage>
        <taxon>Eukaryota</taxon>
        <taxon>Fungi</taxon>
        <taxon>Dikarya</taxon>
        <taxon>Ascomycota</taxon>
        <taxon>Saccharomycotina</taxon>
        <taxon>Pichiomycetes</taxon>
        <taxon>Pichiales</taxon>
        <taxon>Pichiaceae</taxon>
        <taxon>Pichia</taxon>
    </lineage>
</organism>
<dbReference type="GO" id="GO:0016874">
    <property type="term" value="F:ligase activity"/>
    <property type="evidence" value="ECO:0007669"/>
    <property type="project" value="UniProtKB-KW"/>
</dbReference>
<keyword evidence="2" id="KW-0812">Transmembrane</keyword>
<dbReference type="PANTHER" id="PTHR22696">
    <property type="entry name" value="E3 UBIQUITIN-PROTEIN LIGASE RNF26"/>
    <property type="match status" value="1"/>
</dbReference>
<feature type="region of interest" description="Disordered" evidence="1">
    <location>
        <begin position="441"/>
        <end position="461"/>
    </location>
</feature>
<comment type="caution">
    <text evidence="3">The sequence shown here is derived from an EMBL/GenBank/DDBJ whole genome shotgun (WGS) entry which is preliminary data.</text>
</comment>
<feature type="transmembrane region" description="Helical" evidence="2">
    <location>
        <begin position="237"/>
        <end position="261"/>
    </location>
</feature>
<dbReference type="Proteomes" id="UP001378960">
    <property type="component" value="Unassembled WGS sequence"/>
</dbReference>
<feature type="compositionally biased region" description="Acidic residues" evidence="1">
    <location>
        <begin position="441"/>
        <end position="454"/>
    </location>
</feature>
<feature type="transmembrane region" description="Helical" evidence="2">
    <location>
        <begin position="209"/>
        <end position="225"/>
    </location>
</feature>
<feature type="transmembrane region" description="Helical" evidence="2">
    <location>
        <begin position="182"/>
        <end position="202"/>
    </location>
</feature>
<reference evidence="3 4" key="1">
    <citation type="journal article" date="2023" name="Elife">
        <title>Identification of key yeast species and microbe-microbe interactions impacting larval growth of Drosophila in the wild.</title>
        <authorList>
            <person name="Mure A."/>
            <person name="Sugiura Y."/>
            <person name="Maeda R."/>
            <person name="Honda K."/>
            <person name="Sakurai N."/>
            <person name="Takahashi Y."/>
            <person name="Watada M."/>
            <person name="Katoh T."/>
            <person name="Gotoh A."/>
            <person name="Gotoh Y."/>
            <person name="Taniguchi I."/>
            <person name="Nakamura K."/>
            <person name="Hayashi T."/>
            <person name="Katayama T."/>
            <person name="Uemura T."/>
            <person name="Hattori Y."/>
        </authorList>
    </citation>
    <scope>NUCLEOTIDE SEQUENCE [LARGE SCALE GENOMIC DNA]</scope>
    <source>
        <strain evidence="3 4">PK-24</strain>
    </source>
</reference>
<dbReference type="GO" id="GO:0061630">
    <property type="term" value="F:ubiquitin protein ligase activity"/>
    <property type="evidence" value="ECO:0007669"/>
    <property type="project" value="TreeGrafter"/>
</dbReference>
<name>A0AAV5R2G5_PICKL</name>
<protein>
    <submittedName>
        <fullName evidence="3">Ubiquitin-protein ligase</fullName>
    </submittedName>
</protein>